<keyword evidence="5" id="KW-0520">NAD</keyword>
<evidence type="ECO:0000256" key="5">
    <source>
        <dbReference type="ARBA" id="ARBA00023027"/>
    </source>
</evidence>
<keyword evidence="4" id="KW-0560">Oxidoreductase</keyword>
<evidence type="ECO:0000259" key="6">
    <source>
        <dbReference type="Pfam" id="PF07992"/>
    </source>
</evidence>
<dbReference type="PANTHER" id="PTHR43706">
    <property type="entry name" value="NADH DEHYDROGENASE"/>
    <property type="match status" value="1"/>
</dbReference>
<evidence type="ECO:0000313" key="7">
    <source>
        <dbReference type="EMBL" id="RSH91327.1"/>
    </source>
</evidence>
<evidence type="ECO:0000256" key="1">
    <source>
        <dbReference type="ARBA" id="ARBA00005272"/>
    </source>
</evidence>
<dbReference type="AlphaFoldDB" id="A0A427YJS7"/>
<dbReference type="PRINTS" id="PR00411">
    <property type="entry name" value="PNDRDTASEI"/>
</dbReference>
<evidence type="ECO:0000256" key="3">
    <source>
        <dbReference type="ARBA" id="ARBA00022827"/>
    </source>
</evidence>
<dbReference type="EMBL" id="RSCD01000008">
    <property type="protein sequence ID" value="RSH91327.1"/>
    <property type="molecule type" value="Genomic_DNA"/>
</dbReference>
<evidence type="ECO:0000256" key="2">
    <source>
        <dbReference type="ARBA" id="ARBA00022630"/>
    </source>
</evidence>
<sequence>MLLRHPNALVIPRAARHAHARLFSTTSNILGDKQKLVILGSGWGGYNVARQVDKRLYDVTVVSPNSYFSFTPFLASTTVGTLEYRCATEPVRGIKQVNYAQGWANGIDFARKTVEVEPAIPPPPDFARDIAGKPSQAKQEVYEIGYDKLVIAVGCYSASFGIPGVSKECLEQASLPSVTDDQKRTLLHFAVVGGGPTGVEFAAELHDFIHQDVRRLYPNLADFFSISLYDVAPHILGSFDASLRAYAEQKFARDKVKIKGGSKITAVGPDWLELEGKEKVPYGMLVWSTGLSPNPFIQKLRGVSKDEKTQSLKVGPHLTPIDDETGRPMSDVFAIGDNCMPRDGPKLPATAQVASQMAKYTSKTLGALARGGSLAAIERFHWRNRGSMALVDRSNKSISGFRSRLAGISAWIIWRSYYMTLAMGWRNKILVPMYWTLAFVFGRDVTRF</sequence>
<organism evidence="7 8">
    <name type="scientific">Saitozyma podzolica</name>
    <dbReference type="NCBI Taxonomy" id="1890683"/>
    <lineage>
        <taxon>Eukaryota</taxon>
        <taxon>Fungi</taxon>
        <taxon>Dikarya</taxon>
        <taxon>Basidiomycota</taxon>
        <taxon>Agaricomycotina</taxon>
        <taxon>Tremellomycetes</taxon>
        <taxon>Tremellales</taxon>
        <taxon>Trimorphomycetaceae</taxon>
        <taxon>Saitozyma</taxon>
    </lineage>
</organism>
<evidence type="ECO:0000256" key="4">
    <source>
        <dbReference type="ARBA" id="ARBA00023002"/>
    </source>
</evidence>
<dbReference type="Gene3D" id="3.50.50.100">
    <property type="match status" value="1"/>
</dbReference>
<dbReference type="STRING" id="1890683.A0A427YJS7"/>
<proteinExistence type="inferred from homology"/>
<keyword evidence="3" id="KW-0274">FAD</keyword>
<evidence type="ECO:0000313" key="8">
    <source>
        <dbReference type="Proteomes" id="UP000279259"/>
    </source>
</evidence>
<feature type="domain" description="FAD/NAD(P)-binding" evidence="6">
    <location>
        <begin position="35"/>
        <end position="358"/>
    </location>
</feature>
<accession>A0A427YJS7</accession>
<reference evidence="7 8" key="1">
    <citation type="submission" date="2018-11" db="EMBL/GenBank/DDBJ databases">
        <title>Genome sequence of Saitozyma podzolica DSM 27192.</title>
        <authorList>
            <person name="Aliyu H."/>
            <person name="Gorte O."/>
            <person name="Ochsenreither K."/>
        </authorList>
    </citation>
    <scope>NUCLEOTIDE SEQUENCE [LARGE SCALE GENOMIC DNA]</scope>
    <source>
        <strain evidence="7 8">DSM 27192</strain>
    </source>
</reference>
<dbReference type="PANTHER" id="PTHR43706:SF17">
    <property type="entry name" value="NADH DEHYDROGENASE (EUROFUNG)"/>
    <property type="match status" value="1"/>
</dbReference>
<dbReference type="GO" id="GO:0005739">
    <property type="term" value="C:mitochondrion"/>
    <property type="evidence" value="ECO:0007669"/>
    <property type="project" value="TreeGrafter"/>
</dbReference>
<comment type="caution">
    <text evidence="7">The sequence shown here is derived from an EMBL/GenBank/DDBJ whole genome shotgun (WGS) entry which is preliminary data.</text>
</comment>
<keyword evidence="8" id="KW-1185">Reference proteome</keyword>
<dbReference type="GO" id="GO:0003954">
    <property type="term" value="F:NADH dehydrogenase activity"/>
    <property type="evidence" value="ECO:0007669"/>
    <property type="project" value="InterPro"/>
</dbReference>
<dbReference type="SUPFAM" id="SSF51905">
    <property type="entry name" value="FAD/NAD(P)-binding domain"/>
    <property type="match status" value="1"/>
</dbReference>
<keyword evidence="2" id="KW-0285">Flavoprotein</keyword>
<protein>
    <recommendedName>
        <fullName evidence="6">FAD/NAD(P)-binding domain-containing protein</fullName>
    </recommendedName>
</protein>
<name>A0A427YJS7_9TREE</name>
<dbReference type="Proteomes" id="UP000279259">
    <property type="component" value="Unassembled WGS sequence"/>
</dbReference>
<dbReference type="Pfam" id="PF07992">
    <property type="entry name" value="Pyr_redox_2"/>
    <property type="match status" value="1"/>
</dbReference>
<dbReference type="OrthoDB" id="9992747at2759"/>
<dbReference type="PRINTS" id="PR00368">
    <property type="entry name" value="FADPNR"/>
</dbReference>
<dbReference type="InterPro" id="IPR036188">
    <property type="entry name" value="FAD/NAD-bd_sf"/>
</dbReference>
<gene>
    <name evidence="7" type="ORF">EHS25_009626</name>
</gene>
<dbReference type="InterPro" id="IPR045024">
    <property type="entry name" value="NDH-2"/>
</dbReference>
<comment type="similarity">
    <text evidence="1">Belongs to the NADH dehydrogenase family.</text>
</comment>
<dbReference type="InterPro" id="IPR023753">
    <property type="entry name" value="FAD/NAD-binding_dom"/>
</dbReference>